<evidence type="ECO:0000256" key="2">
    <source>
        <dbReference type="ARBA" id="ARBA00022729"/>
    </source>
</evidence>
<dbReference type="Proteomes" id="UP000320766">
    <property type="component" value="Unassembled WGS sequence"/>
</dbReference>
<dbReference type="Pfam" id="PF13098">
    <property type="entry name" value="Thioredoxin_2"/>
    <property type="match status" value="1"/>
</dbReference>
<keyword evidence="2" id="KW-0732">Signal</keyword>
<dbReference type="InterPro" id="IPR051099">
    <property type="entry name" value="AGR/TXD"/>
</dbReference>
<reference evidence="5 6" key="1">
    <citation type="journal article" date="2019" name="Nat. Microbiol.">
        <title>Wide diversity of methane and short-chain alkane metabolisms in uncultured archaea.</title>
        <authorList>
            <person name="Borrel G."/>
            <person name="Adam P.S."/>
            <person name="McKay L.J."/>
            <person name="Chen L.X."/>
            <person name="Sierra-Garcia I.N."/>
            <person name="Sieber C.M."/>
            <person name="Letourneur Q."/>
            <person name="Ghozlane A."/>
            <person name="Andersen G.L."/>
            <person name="Li W.J."/>
            <person name="Hallam S.J."/>
            <person name="Muyzer G."/>
            <person name="de Oliveira V.M."/>
            <person name="Inskeep W.P."/>
            <person name="Banfield J.F."/>
            <person name="Gribaldo S."/>
        </authorList>
    </citation>
    <scope>NUCLEOTIDE SEQUENCE [LARGE SCALE GENOMIC DNA]</scope>
    <source>
        <strain evidence="5">NM1b</strain>
    </source>
</reference>
<keyword evidence="3" id="KW-0249">Electron transport</keyword>
<accession>A0A520KWM3</accession>
<protein>
    <submittedName>
        <fullName evidence="5">DUF255 domain-containing protein</fullName>
    </submittedName>
</protein>
<dbReference type="InterPro" id="IPR013766">
    <property type="entry name" value="Thioredoxin_domain"/>
</dbReference>
<evidence type="ECO:0000259" key="4">
    <source>
        <dbReference type="PROSITE" id="PS51352"/>
    </source>
</evidence>
<dbReference type="SUPFAM" id="SSF52833">
    <property type="entry name" value="Thioredoxin-like"/>
    <property type="match status" value="1"/>
</dbReference>
<proteinExistence type="inferred from homology"/>
<evidence type="ECO:0000256" key="3">
    <source>
        <dbReference type="ARBA" id="ARBA00022982"/>
    </source>
</evidence>
<dbReference type="EMBL" id="RXIL01000081">
    <property type="protein sequence ID" value="RZN69319.1"/>
    <property type="molecule type" value="Genomic_DNA"/>
</dbReference>
<dbReference type="PANTHER" id="PTHR15337">
    <property type="entry name" value="ANTERIOR GRADIENT PROTEIN-RELATED"/>
    <property type="match status" value="1"/>
</dbReference>
<sequence>MKRYIRHIILLTALFVVAVGVGVSITTAAPTSIQWYDYNEGMILAKEQNKPSMIDFGADRCGACRKLDEETFTDGRVIALSESFVFIKVNTDKEREIVDKYGKIRFIPTTIFTDSQGHEIHRVIGFKNADKFLKEMHTALSKAEGS</sequence>
<dbReference type="AlphaFoldDB" id="A0A520KWM3"/>
<gene>
    <name evidence="5" type="ORF">EF807_04700</name>
</gene>
<keyword evidence="3" id="KW-0813">Transport</keyword>
<dbReference type="PROSITE" id="PS51352">
    <property type="entry name" value="THIOREDOXIN_2"/>
    <property type="match status" value="1"/>
</dbReference>
<dbReference type="CDD" id="cd02947">
    <property type="entry name" value="TRX_family"/>
    <property type="match status" value="1"/>
</dbReference>
<comment type="similarity">
    <text evidence="1">Belongs to the glutaredoxin family.</text>
</comment>
<organism evidence="5 6">
    <name type="scientific">Candidatus Methanolliviera hydrocarbonicum</name>
    <dbReference type="NCBI Taxonomy" id="2491085"/>
    <lineage>
        <taxon>Archaea</taxon>
        <taxon>Methanobacteriati</taxon>
        <taxon>Methanobacteriota</taxon>
        <taxon>Candidatus Methanoliparia</taxon>
        <taxon>Candidatus Methanoliparales</taxon>
        <taxon>Candidatus Methanollivieraceae</taxon>
        <taxon>Candidatus Methanolliviera</taxon>
    </lineage>
</organism>
<evidence type="ECO:0000313" key="6">
    <source>
        <dbReference type="Proteomes" id="UP000320766"/>
    </source>
</evidence>
<comment type="caution">
    <text evidence="5">The sequence shown here is derived from an EMBL/GenBank/DDBJ whole genome shotgun (WGS) entry which is preliminary data.</text>
</comment>
<dbReference type="Gene3D" id="3.40.30.10">
    <property type="entry name" value="Glutaredoxin"/>
    <property type="match status" value="1"/>
</dbReference>
<evidence type="ECO:0000256" key="1">
    <source>
        <dbReference type="ARBA" id="ARBA00007787"/>
    </source>
</evidence>
<dbReference type="InterPro" id="IPR012336">
    <property type="entry name" value="Thioredoxin-like_fold"/>
</dbReference>
<dbReference type="PANTHER" id="PTHR15337:SF11">
    <property type="entry name" value="THIOREDOXIN DOMAIN-CONTAINING PROTEIN"/>
    <property type="match status" value="1"/>
</dbReference>
<dbReference type="InterPro" id="IPR036249">
    <property type="entry name" value="Thioredoxin-like_sf"/>
</dbReference>
<evidence type="ECO:0000313" key="5">
    <source>
        <dbReference type="EMBL" id="RZN69319.1"/>
    </source>
</evidence>
<name>A0A520KWM3_9EURY</name>
<feature type="domain" description="Thioredoxin" evidence="4">
    <location>
        <begin position="23"/>
        <end position="141"/>
    </location>
</feature>